<gene>
    <name evidence="2" type="ORF">NLI96_g7120</name>
</gene>
<evidence type="ECO:0000313" key="2">
    <source>
        <dbReference type="EMBL" id="KAJ3482210.1"/>
    </source>
</evidence>
<name>A0AAD5V4Z2_9APHY</name>
<feature type="region of interest" description="Disordered" evidence="1">
    <location>
        <begin position="139"/>
        <end position="183"/>
    </location>
</feature>
<feature type="compositionally biased region" description="Polar residues" evidence="1">
    <location>
        <begin position="154"/>
        <end position="169"/>
    </location>
</feature>
<reference evidence="2" key="1">
    <citation type="submission" date="2022-07" db="EMBL/GenBank/DDBJ databases">
        <title>Genome Sequence of Physisporinus lineatus.</title>
        <authorList>
            <person name="Buettner E."/>
        </authorList>
    </citation>
    <scope>NUCLEOTIDE SEQUENCE</scope>
    <source>
        <strain evidence="2">VT162</strain>
    </source>
</reference>
<dbReference type="AlphaFoldDB" id="A0AAD5V4Z2"/>
<organism evidence="2 3">
    <name type="scientific">Meripilus lineatus</name>
    <dbReference type="NCBI Taxonomy" id="2056292"/>
    <lineage>
        <taxon>Eukaryota</taxon>
        <taxon>Fungi</taxon>
        <taxon>Dikarya</taxon>
        <taxon>Basidiomycota</taxon>
        <taxon>Agaricomycotina</taxon>
        <taxon>Agaricomycetes</taxon>
        <taxon>Polyporales</taxon>
        <taxon>Meripilaceae</taxon>
        <taxon>Meripilus</taxon>
    </lineage>
</organism>
<keyword evidence="3" id="KW-1185">Reference proteome</keyword>
<dbReference type="EMBL" id="JANAWD010000283">
    <property type="protein sequence ID" value="KAJ3482210.1"/>
    <property type="molecule type" value="Genomic_DNA"/>
</dbReference>
<proteinExistence type="predicted"/>
<protein>
    <submittedName>
        <fullName evidence="2">Uncharacterized protein</fullName>
    </submittedName>
</protein>
<accession>A0AAD5V4Z2</accession>
<comment type="caution">
    <text evidence="2">The sequence shown here is derived from an EMBL/GenBank/DDBJ whole genome shotgun (WGS) entry which is preliminary data.</text>
</comment>
<dbReference type="Proteomes" id="UP001212997">
    <property type="component" value="Unassembled WGS sequence"/>
</dbReference>
<evidence type="ECO:0000256" key="1">
    <source>
        <dbReference type="SAM" id="MobiDB-lite"/>
    </source>
</evidence>
<evidence type="ECO:0000313" key="3">
    <source>
        <dbReference type="Proteomes" id="UP001212997"/>
    </source>
</evidence>
<sequence length="208" mass="21937">MTTTSRRCILSLIIAQPSHPVAEWRGGLSPHSPVCMVCAHFVFVSPFSDIDVSSLSHVLATLVMDFPLSGTGARILSDPGLPDSLHAISDSNDGSAFHSKSPISEPPRIYEHFSIFPSATLAMSPPTLPSPTRIPKQIDATAEASRPAFAGPSVSDSNLSDSFLVQPTDDSSEAPKQAATKTRAKAFVHPRLLPLAPSASLLTAANSL</sequence>